<feature type="compositionally biased region" description="Polar residues" evidence="1">
    <location>
        <begin position="209"/>
        <end position="219"/>
    </location>
</feature>
<evidence type="ECO:0000313" key="2">
    <source>
        <dbReference type="EMBL" id="KPA80167.1"/>
    </source>
</evidence>
<sequence>MPHSPLIRPLSPLQTQSAPSLPAPYRLADAVVSVRVDAAVAESNAPHASPPASKRSHSNTSSSSQQHYRPEPTPFSVHSHAAAPAFHAFVVKNSAEADAQHSSRSAALFNPAAAPFARARASTGESIQLNVAPSRAGVLEEPQRDVRRRGNHAQHSHGTSLLQSPQPLLPNSLLSENPTRSTTTAASAATLADAVPGALNRSHPYGKLQRSSLAQHDSYAQKSDIGAYGSFHHPDACPSSPPLPTELSAAVTAASVLRASNANVAVAASQPSYGAPLLGRASPGKTSPNFWRRCSSSSPLSQPRRRAARQGAIPTPDKTSTTTLSAVGPTRDEDEVATRRKTAAGPVGASSNSYRGTAVSSRTGRQYSISIKASLLGPDSARATSPPAHEEMRNPVRSSDDEEEEEEDWSSTETVAAEESEENCVPGRRTPAPATKVRSGHRREKTRIKTDAPALSSHRPETHSSSSRCASPQPPLGEPVAPASPAATLSSSPYFPRYVYPALDECQRLLREIQVQNPLLRRCLTPPRPLRDVDSAVAEEGLRMHPTSDVSARHTDHSAFPEPPPSMTTHVGRLAPGPDARRLYSWDARTAAEDLSFMQGPFQQSSERFAASSARQLQRLRETGTRLYGTEVGTQPASISPFTSPPHVSDGVPPSSKRAAPYKQFLHRADSGVGEVESPSGRLRRLLRETEAAFPILWKTTHLPSTSSPTESEGREHGVSDSGSGAFITPSPSAIQLSRGERDVVHRDYEEAAFVKNVRSDLAPRRLNEPSTPFPEEVPTTSTMTALTPARPPPASAPLHSAHAPVALLQRSI</sequence>
<organism evidence="2 3">
    <name type="scientific">Leptomonas pyrrhocoris</name>
    <name type="common">Firebug parasite</name>
    <dbReference type="NCBI Taxonomy" id="157538"/>
    <lineage>
        <taxon>Eukaryota</taxon>
        <taxon>Discoba</taxon>
        <taxon>Euglenozoa</taxon>
        <taxon>Kinetoplastea</taxon>
        <taxon>Metakinetoplastina</taxon>
        <taxon>Trypanosomatida</taxon>
        <taxon>Trypanosomatidae</taxon>
        <taxon>Leishmaniinae</taxon>
        <taxon>Leptomonas</taxon>
    </lineage>
</organism>
<feature type="region of interest" description="Disordered" evidence="1">
    <location>
        <begin position="273"/>
        <end position="491"/>
    </location>
</feature>
<dbReference type="VEuPathDB" id="TriTrypDB:LpyrH10_09_2520"/>
<feature type="compositionally biased region" description="Basic residues" evidence="1">
    <location>
        <begin position="146"/>
        <end position="155"/>
    </location>
</feature>
<accession>A0A0M9G1B5</accession>
<keyword evidence="3" id="KW-1185">Reference proteome</keyword>
<feature type="compositionally biased region" description="Low complexity" evidence="1">
    <location>
        <begin position="292"/>
        <end position="302"/>
    </location>
</feature>
<name>A0A0M9G1B5_LEPPY</name>
<feature type="region of interest" description="Disordered" evidence="1">
    <location>
        <begin position="632"/>
        <end position="657"/>
    </location>
</feature>
<dbReference type="OrthoDB" id="267605at2759"/>
<feature type="compositionally biased region" description="Polar residues" evidence="1">
    <location>
        <begin position="632"/>
        <end position="642"/>
    </location>
</feature>
<dbReference type="GeneID" id="26905442"/>
<dbReference type="Proteomes" id="UP000037923">
    <property type="component" value="Unassembled WGS sequence"/>
</dbReference>
<feature type="compositionally biased region" description="Polar residues" evidence="1">
    <location>
        <begin position="702"/>
        <end position="711"/>
    </location>
</feature>
<feature type="region of interest" description="Disordered" evidence="1">
    <location>
        <begin position="198"/>
        <end position="219"/>
    </location>
</feature>
<feature type="compositionally biased region" description="Acidic residues" evidence="1">
    <location>
        <begin position="400"/>
        <end position="422"/>
    </location>
</feature>
<dbReference type="OMA" id="YPALEEC"/>
<feature type="region of interest" description="Disordered" evidence="1">
    <location>
        <begin position="140"/>
        <end position="184"/>
    </location>
</feature>
<feature type="region of interest" description="Disordered" evidence="1">
    <location>
        <begin position="764"/>
        <end position="801"/>
    </location>
</feature>
<feature type="region of interest" description="Disordered" evidence="1">
    <location>
        <begin position="548"/>
        <end position="576"/>
    </location>
</feature>
<protein>
    <submittedName>
        <fullName evidence="2">Uncharacterized protein</fullName>
    </submittedName>
</protein>
<comment type="caution">
    <text evidence="2">The sequence shown here is derived from an EMBL/GenBank/DDBJ whole genome shotgun (WGS) entry which is preliminary data.</text>
</comment>
<evidence type="ECO:0000313" key="3">
    <source>
        <dbReference type="Proteomes" id="UP000037923"/>
    </source>
</evidence>
<evidence type="ECO:0000256" key="1">
    <source>
        <dbReference type="SAM" id="MobiDB-lite"/>
    </source>
</evidence>
<feature type="compositionally biased region" description="Low complexity" evidence="1">
    <location>
        <begin position="160"/>
        <end position="184"/>
    </location>
</feature>
<proteinExistence type="predicted"/>
<feature type="region of interest" description="Disordered" evidence="1">
    <location>
        <begin position="41"/>
        <end position="79"/>
    </location>
</feature>
<feature type="region of interest" description="Disordered" evidence="1">
    <location>
        <begin position="1"/>
        <end position="21"/>
    </location>
</feature>
<feature type="region of interest" description="Disordered" evidence="1">
    <location>
        <begin position="701"/>
        <end position="732"/>
    </location>
</feature>
<dbReference type="RefSeq" id="XP_015658606.1">
    <property type="nucleotide sequence ID" value="XM_015803090.1"/>
</dbReference>
<reference evidence="2 3" key="1">
    <citation type="submission" date="2015-07" db="EMBL/GenBank/DDBJ databases">
        <title>High-quality genome of monoxenous trypanosomatid Leptomonas pyrrhocoris.</title>
        <authorList>
            <person name="Flegontov P."/>
            <person name="Butenko A."/>
            <person name="Firsov S."/>
            <person name="Vlcek C."/>
            <person name="Logacheva M.D."/>
            <person name="Field M."/>
            <person name="Filatov D."/>
            <person name="Flegontova O."/>
            <person name="Gerasimov E."/>
            <person name="Jackson A.P."/>
            <person name="Kelly S."/>
            <person name="Opperdoes F."/>
            <person name="O'Reilly A."/>
            <person name="Votypka J."/>
            <person name="Yurchenko V."/>
            <person name="Lukes J."/>
        </authorList>
    </citation>
    <scope>NUCLEOTIDE SEQUENCE [LARGE SCALE GENOMIC DNA]</scope>
    <source>
        <strain evidence="2">H10</strain>
    </source>
</reference>
<feature type="compositionally biased region" description="Polar residues" evidence="1">
    <location>
        <begin position="349"/>
        <end position="371"/>
    </location>
</feature>
<feature type="compositionally biased region" description="Low complexity" evidence="1">
    <location>
        <begin position="479"/>
        <end position="491"/>
    </location>
</feature>
<gene>
    <name evidence="2" type="ORF">ABB37_05152</name>
</gene>
<dbReference type="EMBL" id="LGTL01000009">
    <property type="protein sequence ID" value="KPA80167.1"/>
    <property type="molecule type" value="Genomic_DNA"/>
</dbReference>
<dbReference type="AlphaFoldDB" id="A0A0M9G1B5"/>